<accession>A0A0L0DBW3</accession>
<proteinExistence type="predicted"/>
<dbReference type="Proteomes" id="UP000054408">
    <property type="component" value="Unassembled WGS sequence"/>
</dbReference>
<feature type="chain" id="PRO_5005537352" description="JmjC domain-containing protein" evidence="1">
    <location>
        <begin position="21"/>
        <end position="292"/>
    </location>
</feature>
<evidence type="ECO:0000256" key="1">
    <source>
        <dbReference type="SAM" id="SignalP"/>
    </source>
</evidence>
<keyword evidence="1" id="KW-0732">Signal</keyword>
<dbReference type="PROSITE" id="PS51184">
    <property type="entry name" value="JMJC"/>
    <property type="match status" value="1"/>
</dbReference>
<feature type="domain" description="JmjC" evidence="2">
    <location>
        <begin position="75"/>
        <end position="235"/>
    </location>
</feature>
<protein>
    <recommendedName>
        <fullName evidence="2">JmjC domain-containing protein</fullName>
    </recommendedName>
</protein>
<dbReference type="EMBL" id="GL349434">
    <property type="protein sequence ID" value="KNC48798.1"/>
    <property type="molecule type" value="Genomic_DNA"/>
</dbReference>
<dbReference type="OrthoDB" id="10063099at2759"/>
<dbReference type="GeneID" id="25560378"/>
<keyword evidence="4" id="KW-1185">Reference proteome</keyword>
<name>A0A0L0DBW3_THETB</name>
<dbReference type="AlphaFoldDB" id="A0A0L0DBW3"/>
<evidence type="ECO:0000313" key="3">
    <source>
        <dbReference type="EMBL" id="KNC48798.1"/>
    </source>
</evidence>
<reference evidence="3 4" key="1">
    <citation type="submission" date="2010-05" db="EMBL/GenBank/DDBJ databases">
        <title>The Genome Sequence of Thecamonas trahens ATCC 50062.</title>
        <authorList>
            <consortium name="The Broad Institute Genome Sequencing Platform"/>
            <person name="Russ C."/>
            <person name="Cuomo C."/>
            <person name="Shea T."/>
            <person name="Young S.K."/>
            <person name="Zeng Q."/>
            <person name="Koehrsen M."/>
            <person name="Haas B."/>
            <person name="Borodovsky M."/>
            <person name="Guigo R."/>
            <person name="Alvarado L."/>
            <person name="Berlin A."/>
            <person name="Bochicchio J."/>
            <person name="Borenstein D."/>
            <person name="Chapman S."/>
            <person name="Chen Z."/>
            <person name="Freedman E."/>
            <person name="Gellesch M."/>
            <person name="Goldberg J."/>
            <person name="Griggs A."/>
            <person name="Gujja S."/>
            <person name="Heilman E."/>
            <person name="Heiman D."/>
            <person name="Hepburn T."/>
            <person name="Howarth C."/>
            <person name="Jen D."/>
            <person name="Larson L."/>
            <person name="Mehta T."/>
            <person name="Park D."/>
            <person name="Pearson M."/>
            <person name="Roberts A."/>
            <person name="Saif S."/>
            <person name="Shenoy N."/>
            <person name="Sisk P."/>
            <person name="Stolte C."/>
            <person name="Sykes S."/>
            <person name="Thomson T."/>
            <person name="Walk T."/>
            <person name="White J."/>
            <person name="Yandava C."/>
            <person name="Burger G."/>
            <person name="Gray M.W."/>
            <person name="Holland P.W.H."/>
            <person name="King N."/>
            <person name="Lang F.B.F."/>
            <person name="Roger A.J."/>
            <person name="Ruiz-Trillo I."/>
            <person name="Lander E."/>
            <person name="Nusbaum C."/>
        </authorList>
    </citation>
    <scope>NUCLEOTIDE SEQUENCE [LARGE SCALE GENOMIC DNA]</scope>
    <source>
        <strain evidence="3 4">ATCC 50062</strain>
    </source>
</reference>
<dbReference type="RefSeq" id="XP_013762849.1">
    <property type="nucleotide sequence ID" value="XM_013907395.1"/>
</dbReference>
<dbReference type="Gene3D" id="2.60.120.650">
    <property type="entry name" value="Cupin"/>
    <property type="match status" value="1"/>
</dbReference>
<evidence type="ECO:0000313" key="4">
    <source>
        <dbReference type="Proteomes" id="UP000054408"/>
    </source>
</evidence>
<gene>
    <name evidence="3" type="ORF">AMSG_00578</name>
</gene>
<feature type="signal peptide" evidence="1">
    <location>
        <begin position="1"/>
        <end position="20"/>
    </location>
</feature>
<sequence>MVAAALAAVTLLAVVAAAAAVVSDEAPALSRDELAATACSLRRFSAHAVANDKSVREELYDEIDGGRPVVVTGHTFDEQFWSIEHLGEVFPGLYDVSDDVNVAEDEAMRAQLREHYDVPEWLNRDGLVPTFGSDYVFVGRLMDVNDRHIDSGCAVSFSFQLAGVKLWDLDNPGNRSAGADDFDSCVLHPGDVLVFYPGWYHETTVLSDEPSLAISLYFSSPAWSLNRYYAAYADHLLAIPEYCSCYKTMLPETVDDAELAAGYKASCDYIRSQKSFMDDDVVLDGNCPEGFA</sequence>
<dbReference type="SUPFAM" id="SSF51197">
    <property type="entry name" value="Clavaminate synthase-like"/>
    <property type="match status" value="1"/>
</dbReference>
<dbReference type="InterPro" id="IPR003347">
    <property type="entry name" value="JmjC_dom"/>
</dbReference>
<evidence type="ECO:0000259" key="2">
    <source>
        <dbReference type="PROSITE" id="PS51184"/>
    </source>
</evidence>
<organism evidence="3 4">
    <name type="scientific">Thecamonas trahens ATCC 50062</name>
    <dbReference type="NCBI Taxonomy" id="461836"/>
    <lineage>
        <taxon>Eukaryota</taxon>
        <taxon>Apusozoa</taxon>
        <taxon>Apusomonadida</taxon>
        <taxon>Apusomonadidae</taxon>
        <taxon>Thecamonas</taxon>
    </lineage>
</organism>